<feature type="domain" description="HTH cro/C1-type" evidence="2">
    <location>
        <begin position="8"/>
        <end position="62"/>
    </location>
</feature>
<dbReference type="AlphaFoldDB" id="A0A9D1HVF3"/>
<dbReference type="InterPro" id="IPR010982">
    <property type="entry name" value="Lambda_DNA-bd_dom_sf"/>
</dbReference>
<dbReference type="Gene3D" id="1.10.260.40">
    <property type="entry name" value="lambda repressor-like DNA-binding domains"/>
    <property type="match status" value="1"/>
</dbReference>
<reference evidence="3" key="2">
    <citation type="journal article" date="2021" name="PeerJ">
        <title>Extensive microbial diversity within the chicken gut microbiome revealed by metagenomics and culture.</title>
        <authorList>
            <person name="Gilroy R."/>
            <person name="Ravi A."/>
            <person name="Getino M."/>
            <person name="Pursley I."/>
            <person name="Horton D.L."/>
            <person name="Alikhan N.F."/>
            <person name="Baker D."/>
            <person name="Gharbi K."/>
            <person name="Hall N."/>
            <person name="Watson M."/>
            <person name="Adriaenssens E.M."/>
            <person name="Foster-Nyarko E."/>
            <person name="Jarju S."/>
            <person name="Secka A."/>
            <person name="Antonio M."/>
            <person name="Oren A."/>
            <person name="Chaudhuri R.R."/>
            <person name="La Ragione R."/>
            <person name="Hildebrand F."/>
            <person name="Pallen M.J."/>
        </authorList>
    </citation>
    <scope>NUCLEOTIDE SEQUENCE</scope>
    <source>
        <strain evidence="3">CHK197-8231</strain>
    </source>
</reference>
<accession>A0A9D1HVF3</accession>
<sequence length="114" mass="13343">MNFFSKNLEYLRTKAGISRSELGTKLKVNPSTISRWENEDMGVTVGNAYDVANYFNVSIEDLVGKDLRTNQSDFDELELLFDKNKDILTDEDKEYIKFIIEKRKKDIDKQLHDE</sequence>
<evidence type="ECO:0000259" key="2">
    <source>
        <dbReference type="PROSITE" id="PS50943"/>
    </source>
</evidence>
<evidence type="ECO:0000313" key="3">
    <source>
        <dbReference type="EMBL" id="HIU23293.1"/>
    </source>
</evidence>
<dbReference type="PROSITE" id="PS50943">
    <property type="entry name" value="HTH_CROC1"/>
    <property type="match status" value="1"/>
</dbReference>
<dbReference type="GO" id="GO:0003677">
    <property type="term" value="F:DNA binding"/>
    <property type="evidence" value="ECO:0007669"/>
    <property type="project" value="UniProtKB-KW"/>
</dbReference>
<keyword evidence="1" id="KW-0238">DNA-binding</keyword>
<comment type="caution">
    <text evidence="3">The sequence shown here is derived from an EMBL/GenBank/DDBJ whole genome shotgun (WGS) entry which is preliminary data.</text>
</comment>
<organism evidence="3 4">
    <name type="scientific">Candidatus Fimihabitans intestinipullorum</name>
    <dbReference type="NCBI Taxonomy" id="2840820"/>
    <lineage>
        <taxon>Bacteria</taxon>
        <taxon>Bacillati</taxon>
        <taxon>Mycoplasmatota</taxon>
        <taxon>Mycoplasmatota incertae sedis</taxon>
        <taxon>Candidatus Fimihabitans</taxon>
    </lineage>
</organism>
<dbReference type="InterPro" id="IPR001387">
    <property type="entry name" value="Cro/C1-type_HTH"/>
</dbReference>
<dbReference type="PANTHER" id="PTHR46558:SF13">
    <property type="entry name" value="HTH-TYPE TRANSCRIPTIONAL REGULATOR IMMR"/>
    <property type="match status" value="1"/>
</dbReference>
<proteinExistence type="predicted"/>
<evidence type="ECO:0000313" key="4">
    <source>
        <dbReference type="Proteomes" id="UP000824087"/>
    </source>
</evidence>
<dbReference type="SUPFAM" id="SSF47413">
    <property type="entry name" value="lambda repressor-like DNA-binding domains"/>
    <property type="match status" value="1"/>
</dbReference>
<dbReference type="PANTHER" id="PTHR46558">
    <property type="entry name" value="TRACRIPTIONAL REGULATORY PROTEIN-RELATED-RELATED"/>
    <property type="match status" value="1"/>
</dbReference>
<protein>
    <submittedName>
        <fullName evidence="3">Helix-turn-helix transcriptional regulator</fullName>
    </submittedName>
</protein>
<dbReference type="SMART" id="SM00530">
    <property type="entry name" value="HTH_XRE"/>
    <property type="match status" value="1"/>
</dbReference>
<dbReference type="Pfam" id="PF01381">
    <property type="entry name" value="HTH_3"/>
    <property type="match status" value="1"/>
</dbReference>
<reference evidence="3" key="1">
    <citation type="submission" date="2020-10" db="EMBL/GenBank/DDBJ databases">
        <authorList>
            <person name="Gilroy R."/>
        </authorList>
    </citation>
    <scope>NUCLEOTIDE SEQUENCE</scope>
    <source>
        <strain evidence="3">CHK197-8231</strain>
    </source>
</reference>
<name>A0A9D1HVF3_9BACT</name>
<dbReference type="Proteomes" id="UP000824087">
    <property type="component" value="Unassembled WGS sequence"/>
</dbReference>
<gene>
    <name evidence="3" type="ORF">IAD49_06930</name>
</gene>
<dbReference type="EMBL" id="DVML01000041">
    <property type="protein sequence ID" value="HIU23293.1"/>
    <property type="molecule type" value="Genomic_DNA"/>
</dbReference>
<evidence type="ECO:0000256" key="1">
    <source>
        <dbReference type="ARBA" id="ARBA00023125"/>
    </source>
</evidence>
<dbReference type="CDD" id="cd00093">
    <property type="entry name" value="HTH_XRE"/>
    <property type="match status" value="1"/>
</dbReference>